<evidence type="ECO:0000256" key="7">
    <source>
        <dbReference type="ARBA" id="ARBA00023306"/>
    </source>
</evidence>
<proteinExistence type="inferred from homology"/>
<dbReference type="RefSeq" id="XP_040759818.1">
    <property type="nucleotide sequence ID" value="XM_040905004.1"/>
</dbReference>
<keyword evidence="4" id="KW-0498">Mitosis</keyword>
<dbReference type="AlphaFoldDB" id="A0A165C2E7"/>
<keyword evidence="7" id="KW-0131">Cell cycle</keyword>
<dbReference type="GeneID" id="63822034"/>
<evidence type="ECO:0000313" key="10">
    <source>
        <dbReference type="Proteomes" id="UP000076871"/>
    </source>
</evidence>
<evidence type="ECO:0000256" key="4">
    <source>
        <dbReference type="ARBA" id="ARBA00022776"/>
    </source>
</evidence>
<dbReference type="GO" id="GO:0007059">
    <property type="term" value="P:chromosome segregation"/>
    <property type="evidence" value="ECO:0007669"/>
    <property type="project" value="UniProtKB-KW"/>
</dbReference>
<feature type="compositionally biased region" description="Low complexity" evidence="8">
    <location>
        <begin position="16"/>
        <end position="25"/>
    </location>
</feature>
<comment type="subcellular location">
    <subcellularLocation>
        <location evidence="1">Nucleus</location>
    </subcellularLocation>
</comment>
<sequence length="715" mass="77864">MPNNNGRPEKRKRLEPSSSHSESESVASFAPLPPAVLLVSLPALLAQPPNHRFYLQSLTLSLSALRICLSMPALSPEIECRAWTGLAEIGMKVIGGGLSQNEEHMWAHGIEAEVEKAVSKGSIIAQKHPSLRAYMHHLALLQAQLSHWQQKSKFARTQIRKLLASFRPTDPPHVIYSAQLAYINLLTTPSPSLYATSVPGQVSFTPPSRSPQDIHAALNILEELETTSKKNEYKRVALLARVLRLRILVAASLWADVPTALKRAEEALGLSYEPKTTPKPHKVQFSTGAEGSTDSVEATFISFDSAFESAMVVHLLMMSVVYYTHIGDAPEASPRLSHLHSLLDSGALDKFPSGVVELPFDNGPPLIIEVTHPRVLFLLGFLVSATAKRDAVGRKPKRKVFASEGLTVWETEVKREISFSLWSGLGDIDEIEQRLARIKADLLCELIAVSTMRSEFDTAEKNIDILIAHTRTYNIFPRFAARIALHHAYLAHALGQSSRALQCYRVAAQVAESGSFVQHAARAGEAAMQIGLQHSRGDVDGGSCLDSQAGLRIAKICRGAGGILEAIGRVIEACLTTEILKAKQHLKQALAIATRAQDNHLRALILALIASHYFHTAGDHAREMLQTCEQLAAGLGAPATKGAPSNNGKGPKQEQPVAIGNAPLGLWIGERFLELYKRAGKESRVQKQMSVNAQLAKAVEDLARRARNPGEDSAS</sequence>
<protein>
    <recommendedName>
        <fullName evidence="11">Cyclosome subunit 5</fullName>
    </recommendedName>
</protein>
<dbReference type="Proteomes" id="UP000076871">
    <property type="component" value="Unassembled WGS sequence"/>
</dbReference>
<dbReference type="Pfam" id="PF10345">
    <property type="entry name" value="Cohesin_load"/>
    <property type="match status" value="1"/>
</dbReference>
<accession>A0A165C2E7</accession>
<dbReference type="GO" id="GO:0007064">
    <property type="term" value="P:mitotic sister chromatid cohesion"/>
    <property type="evidence" value="ECO:0007669"/>
    <property type="project" value="InterPro"/>
</dbReference>
<evidence type="ECO:0000256" key="5">
    <source>
        <dbReference type="ARBA" id="ARBA00022829"/>
    </source>
</evidence>
<evidence type="ECO:0000256" key="2">
    <source>
        <dbReference type="ARBA" id="ARBA00008585"/>
    </source>
</evidence>
<feature type="region of interest" description="Disordered" evidence="8">
    <location>
        <begin position="1"/>
        <end position="25"/>
    </location>
</feature>
<dbReference type="InParanoid" id="A0A165C2E7"/>
<keyword evidence="10" id="KW-1185">Reference proteome</keyword>
<keyword evidence="6" id="KW-0539">Nucleus</keyword>
<reference evidence="9 10" key="1">
    <citation type="journal article" date="2016" name="Mol. Biol. Evol.">
        <title>Comparative Genomics of Early-Diverging Mushroom-Forming Fungi Provides Insights into the Origins of Lignocellulose Decay Capabilities.</title>
        <authorList>
            <person name="Nagy L.G."/>
            <person name="Riley R."/>
            <person name="Tritt A."/>
            <person name="Adam C."/>
            <person name="Daum C."/>
            <person name="Floudas D."/>
            <person name="Sun H."/>
            <person name="Yadav J.S."/>
            <person name="Pangilinan J."/>
            <person name="Larsson K.H."/>
            <person name="Matsuura K."/>
            <person name="Barry K."/>
            <person name="Labutti K."/>
            <person name="Kuo R."/>
            <person name="Ohm R.A."/>
            <person name="Bhattacharya S.S."/>
            <person name="Shirouzu T."/>
            <person name="Yoshinaga Y."/>
            <person name="Martin F.M."/>
            <person name="Grigoriev I.V."/>
            <person name="Hibbett D.S."/>
        </authorList>
    </citation>
    <scope>NUCLEOTIDE SEQUENCE [LARGE SCALE GENOMIC DNA]</scope>
    <source>
        <strain evidence="9 10">93-53</strain>
    </source>
</reference>
<comment type="similarity">
    <text evidence="2">Belongs to the SCC4/mau-2 family.</text>
</comment>
<evidence type="ECO:0000256" key="3">
    <source>
        <dbReference type="ARBA" id="ARBA00022618"/>
    </source>
</evidence>
<dbReference type="PANTHER" id="PTHR21394">
    <property type="entry name" value="MAU2 CHROMATID COHESION FACTOR HOMOLOG"/>
    <property type="match status" value="1"/>
</dbReference>
<evidence type="ECO:0000313" key="9">
    <source>
        <dbReference type="EMBL" id="KZT02078.1"/>
    </source>
</evidence>
<organism evidence="9 10">
    <name type="scientific">Laetiporus sulphureus 93-53</name>
    <dbReference type="NCBI Taxonomy" id="1314785"/>
    <lineage>
        <taxon>Eukaryota</taxon>
        <taxon>Fungi</taxon>
        <taxon>Dikarya</taxon>
        <taxon>Basidiomycota</taxon>
        <taxon>Agaricomycotina</taxon>
        <taxon>Agaricomycetes</taxon>
        <taxon>Polyporales</taxon>
        <taxon>Laetiporus</taxon>
    </lineage>
</organism>
<dbReference type="GO" id="GO:0051301">
    <property type="term" value="P:cell division"/>
    <property type="evidence" value="ECO:0007669"/>
    <property type="project" value="UniProtKB-KW"/>
</dbReference>
<evidence type="ECO:0000256" key="6">
    <source>
        <dbReference type="ARBA" id="ARBA00023242"/>
    </source>
</evidence>
<dbReference type="OrthoDB" id="5565328at2759"/>
<keyword evidence="3" id="KW-0132">Cell division</keyword>
<gene>
    <name evidence="9" type="ORF">LAESUDRAFT_662657</name>
</gene>
<evidence type="ECO:0000256" key="1">
    <source>
        <dbReference type="ARBA" id="ARBA00004123"/>
    </source>
</evidence>
<dbReference type="EMBL" id="KV427656">
    <property type="protein sequence ID" value="KZT02078.1"/>
    <property type="molecule type" value="Genomic_DNA"/>
</dbReference>
<dbReference type="STRING" id="1314785.A0A165C2E7"/>
<dbReference type="InterPro" id="IPR019440">
    <property type="entry name" value="MAU2"/>
</dbReference>
<name>A0A165C2E7_9APHY</name>
<evidence type="ECO:0008006" key="11">
    <source>
        <dbReference type="Google" id="ProtNLM"/>
    </source>
</evidence>
<dbReference type="GO" id="GO:0005634">
    <property type="term" value="C:nucleus"/>
    <property type="evidence" value="ECO:0007669"/>
    <property type="project" value="UniProtKB-SubCell"/>
</dbReference>
<evidence type="ECO:0000256" key="8">
    <source>
        <dbReference type="SAM" id="MobiDB-lite"/>
    </source>
</evidence>
<keyword evidence="5" id="KW-0159">Chromosome partition</keyword>